<keyword evidence="3" id="KW-0479">Metal-binding</keyword>
<accession>A0A0A0DBH0</accession>
<dbReference type="InterPro" id="IPR005511">
    <property type="entry name" value="SMP-30"/>
</dbReference>
<feature type="active site" description="Proton donor/acceptor" evidence="2">
    <location>
        <position position="235"/>
    </location>
</feature>
<reference evidence="5 6" key="1">
    <citation type="submission" date="2014-01" db="EMBL/GenBank/DDBJ databases">
        <title>Genome sequence determination for a cystic fibrosis isolate, Inquilinus limosus.</title>
        <authorList>
            <person name="Pino M."/>
            <person name="Di Conza J."/>
            <person name="Gutkind G."/>
        </authorList>
    </citation>
    <scope>NUCLEOTIDE SEQUENCE [LARGE SCALE GENOMIC DNA]</scope>
    <source>
        <strain evidence="5 6">MP06</strain>
    </source>
</reference>
<evidence type="ECO:0000259" key="4">
    <source>
        <dbReference type="Pfam" id="PF08450"/>
    </source>
</evidence>
<name>A0A0A0DBH0_9PROT</name>
<evidence type="ECO:0000313" key="6">
    <source>
        <dbReference type="Proteomes" id="UP000029995"/>
    </source>
</evidence>
<sequence>MLDPCFEVLDKRFAGYVMGNVHIDVLASDIGLRWSEGPVWFGDGRYLLWSDIPNNRIMRWDETDGSVSVYRNPSNYTNGHTRDRQGRLVSCEHGGRRVSRTEYDGRVTVLADSYNSKRLNSPNDVVVKSDDTVWFTDPSYGILSEYEGHQSEPEQDGCHVYRFDPKSGALKAIATDFVKPNGIAFSPDEKLLYVADTGATHTPDGPKHIRRFQVRDDGTLAGGEVFADCTFGLFDGFRVDHHGNIWTSAGDGVHCYSPDGTLIGKIKVPEVVANVCFGGVKKNRLFICATTSLRSVYLNTRGVQTP</sequence>
<dbReference type="PANTHER" id="PTHR47572">
    <property type="entry name" value="LIPOPROTEIN-RELATED"/>
    <property type="match status" value="1"/>
</dbReference>
<dbReference type="EMBL" id="JANX01000027">
    <property type="protein sequence ID" value="KGM35449.1"/>
    <property type="molecule type" value="Genomic_DNA"/>
</dbReference>
<comment type="caution">
    <text evidence="5">The sequence shown here is derived from an EMBL/GenBank/DDBJ whole genome shotgun (WGS) entry which is preliminary data.</text>
</comment>
<evidence type="ECO:0000256" key="3">
    <source>
        <dbReference type="PIRSR" id="PIRSR605511-2"/>
    </source>
</evidence>
<feature type="binding site" evidence="3">
    <location>
        <position position="147"/>
    </location>
    <ligand>
        <name>substrate</name>
    </ligand>
</feature>
<dbReference type="RefSeq" id="WP_034832212.1">
    <property type="nucleotide sequence ID" value="NZ_JANX01000027.1"/>
</dbReference>
<dbReference type="PANTHER" id="PTHR47572:SF4">
    <property type="entry name" value="LACTONASE DRP35"/>
    <property type="match status" value="1"/>
</dbReference>
<dbReference type="SUPFAM" id="SSF63829">
    <property type="entry name" value="Calcium-dependent phosphotriesterase"/>
    <property type="match status" value="1"/>
</dbReference>
<dbReference type="AlphaFoldDB" id="A0A0A0DBH0"/>
<feature type="binding site" evidence="3">
    <location>
        <position position="123"/>
    </location>
    <ligand>
        <name>substrate</name>
    </ligand>
</feature>
<protein>
    <submittedName>
        <fullName evidence="5">Gluconolactonase</fullName>
    </submittedName>
</protein>
<comment type="cofactor">
    <cofactor evidence="3">
        <name>Zn(2+)</name>
        <dbReference type="ChEBI" id="CHEBI:29105"/>
    </cofactor>
    <text evidence="3">Binds 1 divalent metal cation per subunit.</text>
</comment>
<keyword evidence="1" id="KW-0378">Hydrolase</keyword>
<dbReference type="OrthoDB" id="241638at2"/>
<evidence type="ECO:0000256" key="2">
    <source>
        <dbReference type="PIRSR" id="PIRSR605511-1"/>
    </source>
</evidence>
<gene>
    <name evidence="5" type="ORF">P409_04380</name>
</gene>
<dbReference type="Pfam" id="PF08450">
    <property type="entry name" value="SGL"/>
    <property type="match status" value="1"/>
</dbReference>
<feature type="domain" description="SMP-30/Gluconolactonase/LRE-like region" evidence="4">
    <location>
        <begin position="34"/>
        <end position="289"/>
    </location>
</feature>
<dbReference type="InterPro" id="IPR013658">
    <property type="entry name" value="SGL"/>
</dbReference>
<dbReference type="Gene3D" id="2.120.10.30">
    <property type="entry name" value="TolB, C-terminal domain"/>
    <property type="match status" value="1"/>
</dbReference>
<dbReference type="Proteomes" id="UP000029995">
    <property type="component" value="Unassembled WGS sequence"/>
</dbReference>
<dbReference type="InterPro" id="IPR051262">
    <property type="entry name" value="SMP-30/CGR1_Lactonase"/>
</dbReference>
<feature type="binding site" evidence="3">
    <location>
        <position position="181"/>
    </location>
    <ligand>
        <name>a divalent metal cation</name>
        <dbReference type="ChEBI" id="CHEBI:60240"/>
    </ligand>
</feature>
<keyword evidence="3" id="KW-0862">Zinc</keyword>
<feature type="binding site" evidence="3">
    <location>
        <position position="235"/>
    </location>
    <ligand>
        <name>a divalent metal cation</name>
        <dbReference type="ChEBI" id="CHEBI:60240"/>
    </ligand>
</feature>
<dbReference type="GO" id="GO:0046872">
    <property type="term" value="F:metal ion binding"/>
    <property type="evidence" value="ECO:0007669"/>
    <property type="project" value="UniProtKB-KW"/>
</dbReference>
<proteinExistence type="predicted"/>
<dbReference type="PRINTS" id="PR01790">
    <property type="entry name" value="SMP30FAMILY"/>
</dbReference>
<feature type="binding site" evidence="3">
    <location>
        <position position="36"/>
    </location>
    <ligand>
        <name>a divalent metal cation</name>
        <dbReference type="ChEBI" id="CHEBI:60240"/>
    </ligand>
</feature>
<evidence type="ECO:0000313" key="5">
    <source>
        <dbReference type="EMBL" id="KGM35449.1"/>
    </source>
</evidence>
<organism evidence="5 6">
    <name type="scientific">Inquilinus limosus MP06</name>
    <dbReference type="NCBI Taxonomy" id="1398085"/>
    <lineage>
        <taxon>Bacteria</taxon>
        <taxon>Pseudomonadati</taxon>
        <taxon>Pseudomonadota</taxon>
        <taxon>Alphaproteobacteria</taxon>
        <taxon>Rhodospirillales</taxon>
        <taxon>Rhodospirillaceae</taxon>
        <taxon>Inquilinus</taxon>
    </lineage>
</organism>
<dbReference type="InterPro" id="IPR011042">
    <property type="entry name" value="6-blade_b-propeller_TolB-like"/>
</dbReference>
<dbReference type="GO" id="GO:0016787">
    <property type="term" value="F:hydrolase activity"/>
    <property type="evidence" value="ECO:0007669"/>
    <property type="project" value="UniProtKB-KW"/>
</dbReference>
<evidence type="ECO:0000256" key="1">
    <source>
        <dbReference type="ARBA" id="ARBA00022801"/>
    </source>
</evidence>